<dbReference type="GO" id="GO:0003723">
    <property type="term" value="F:RNA binding"/>
    <property type="evidence" value="ECO:0007669"/>
    <property type="project" value="InterPro"/>
</dbReference>
<reference evidence="3 4" key="1">
    <citation type="journal article" date="2021" name="Sci. Rep.">
        <title>The genome of the diatom Chaetoceros tenuissimus carries an ancient integrated fragment of an extant virus.</title>
        <authorList>
            <person name="Hongo Y."/>
            <person name="Kimura K."/>
            <person name="Takaki Y."/>
            <person name="Yoshida Y."/>
            <person name="Baba S."/>
            <person name="Kobayashi G."/>
            <person name="Nagasaki K."/>
            <person name="Hano T."/>
            <person name="Tomaru Y."/>
        </authorList>
    </citation>
    <scope>NUCLEOTIDE SEQUENCE [LARGE SCALE GENOMIC DNA]</scope>
    <source>
        <strain evidence="3 4">NIES-3715</strain>
    </source>
</reference>
<evidence type="ECO:0000259" key="2">
    <source>
        <dbReference type="SMART" id="SM00955"/>
    </source>
</evidence>
<dbReference type="AlphaFoldDB" id="A0AAD3HD76"/>
<comment type="caution">
    <text evidence="3">The sequence shown here is derived from an EMBL/GenBank/DDBJ whole genome shotgun (WGS) entry which is preliminary data.</text>
</comment>
<name>A0AAD3HD76_9STRA</name>
<evidence type="ECO:0000313" key="4">
    <source>
        <dbReference type="Proteomes" id="UP001054902"/>
    </source>
</evidence>
<sequence>MIRSMGWSTCICLYTLILSSLSPTTAFISSGIQDARRNKCKGRCESSLVFTNLAKDVQSKHGFEERNSQIRNILQDNKYDERWKEIRVEDLPLVAEVFIAGSSEIGIIKSFKTSKAIQNASIDEIGDKIISPLVEVLVVQPNVDYTAQEIVKDNMHVVDVGQITSILPLPSQKDITKYASFLSQELDQAITFLQEEVPVNYSENLMQSLYERNTRQSTKNSSSTQLTKKQINKLASTLGNTEYSNHLQNLLKKVGKMMLPNGKTRLLDSVDVAKSLFADKLLTKDQSKLRIMLAASKILAADVELGGRFKRSACLLVSTDLMSIDDPEIKSISILNGGWIAVDESVKVGAEARKFAERSLSMIDEKNKSQKKVVTSADERIMYRLECLAMGEELGTSNDSKDLELDVREALTALQEEHSPEGAHNALLKIGKWSVQQLDGVNDKRQSMEKMFSPWPADVLECATSLQNIERQRMQALTAKCIENKNKENLVEGRVDLTNLSAVCIDAKRASFRDDALGLRQRASTRRRVKKGSKWELLIHIADVSDLYVSEPVPKLSTDLSILRKTAEHRGESRYDLRMPLHLMPPVALDALALNSKRPFEKSQSKFVNRCVTLWVYLDSKTGRVLDAGLERTLVKNTIALSFEEATQILEFPSSESLSTSQSQMKMLLSLLEQYLQTWKEYRLQNNTAAQNRERKLQAKELVSRATGANSRDDGARGSFQLSRGHRVVDNALDLHGVVLGQLLRKEKAPIPRVSGNNKNSGGRLGSGPLRRFIDGMIQRQALAVLCGYGGKPMTWKECSEVNKAATKSVNNIKNLKSSKKSALVNRNSNDIAKKRKALRALASHFASSNRTAQGNVISALSTGNNNEVVLPGIGLVVRCRGVQGTLKSGLKVKVRVVELDADKGKIDVELDTPKVEK</sequence>
<gene>
    <name evidence="3" type="ORF">CTEN210_15385</name>
</gene>
<evidence type="ECO:0000313" key="3">
    <source>
        <dbReference type="EMBL" id="GFH58909.1"/>
    </source>
</evidence>
<dbReference type="InterPro" id="IPR050180">
    <property type="entry name" value="RNR_Ribonuclease"/>
</dbReference>
<dbReference type="GO" id="GO:0006402">
    <property type="term" value="P:mRNA catabolic process"/>
    <property type="evidence" value="ECO:0007669"/>
    <property type="project" value="TreeGrafter"/>
</dbReference>
<dbReference type="EMBL" id="BLLK01000062">
    <property type="protein sequence ID" value="GFH58909.1"/>
    <property type="molecule type" value="Genomic_DNA"/>
</dbReference>
<dbReference type="InterPro" id="IPR012340">
    <property type="entry name" value="NA-bd_OB-fold"/>
</dbReference>
<evidence type="ECO:0000256" key="1">
    <source>
        <dbReference type="SAM" id="SignalP"/>
    </source>
</evidence>
<feature type="chain" id="PRO_5042141322" description="RNB domain-containing protein" evidence="1">
    <location>
        <begin position="27"/>
        <end position="918"/>
    </location>
</feature>
<dbReference type="PANTHER" id="PTHR23355:SF9">
    <property type="entry name" value="DIS3-LIKE EXONUCLEASE 2"/>
    <property type="match status" value="1"/>
</dbReference>
<dbReference type="Pfam" id="PF00773">
    <property type="entry name" value="RNB"/>
    <property type="match status" value="1"/>
</dbReference>
<organism evidence="3 4">
    <name type="scientific">Chaetoceros tenuissimus</name>
    <dbReference type="NCBI Taxonomy" id="426638"/>
    <lineage>
        <taxon>Eukaryota</taxon>
        <taxon>Sar</taxon>
        <taxon>Stramenopiles</taxon>
        <taxon>Ochrophyta</taxon>
        <taxon>Bacillariophyta</taxon>
        <taxon>Coscinodiscophyceae</taxon>
        <taxon>Chaetocerotophycidae</taxon>
        <taxon>Chaetocerotales</taxon>
        <taxon>Chaetocerotaceae</taxon>
        <taxon>Chaetoceros</taxon>
    </lineage>
</organism>
<feature type="domain" description="RNB" evidence="2">
    <location>
        <begin position="494"/>
        <end position="788"/>
    </location>
</feature>
<dbReference type="SUPFAM" id="SSF50249">
    <property type="entry name" value="Nucleic acid-binding proteins"/>
    <property type="match status" value="1"/>
</dbReference>
<dbReference type="GO" id="GO:0000932">
    <property type="term" value="C:P-body"/>
    <property type="evidence" value="ECO:0007669"/>
    <property type="project" value="TreeGrafter"/>
</dbReference>
<keyword evidence="1" id="KW-0732">Signal</keyword>
<dbReference type="InterPro" id="IPR001900">
    <property type="entry name" value="RNase_II/R"/>
</dbReference>
<accession>A0AAD3HD76</accession>
<feature type="signal peptide" evidence="1">
    <location>
        <begin position="1"/>
        <end position="26"/>
    </location>
</feature>
<dbReference type="Proteomes" id="UP001054902">
    <property type="component" value="Unassembled WGS sequence"/>
</dbReference>
<keyword evidence="4" id="KW-1185">Reference proteome</keyword>
<dbReference type="SMART" id="SM00955">
    <property type="entry name" value="RNB"/>
    <property type="match status" value="1"/>
</dbReference>
<dbReference type="PANTHER" id="PTHR23355">
    <property type="entry name" value="RIBONUCLEASE"/>
    <property type="match status" value="1"/>
</dbReference>
<proteinExistence type="predicted"/>
<protein>
    <recommendedName>
        <fullName evidence="2">RNB domain-containing protein</fullName>
    </recommendedName>
</protein>
<dbReference type="GO" id="GO:0000175">
    <property type="term" value="F:3'-5'-RNA exonuclease activity"/>
    <property type="evidence" value="ECO:0007669"/>
    <property type="project" value="TreeGrafter"/>
</dbReference>